<evidence type="ECO:0000313" key="4">
    <source>
        <dbReference type="Proteomes" id="UP000288291"/>
    </source>
</evidence>
<dbReference type="SMART" id="SM01118">
    <property type="entry name" value="CYTH"/>
    <property type="match status" value="1"/>
</dbReference>
<reference evidence="3 4" key="1">
    <citation type="submission" date="2018-12" db="EMBL/GenBank/DDBJ databases">
        <authorList>
            <person name="Meng J."/>
        </authorList>
    </citation>
    <scope>NUCLEOTIDE SEQUENCE [LARGE SCALE GENOMIC DNA]</scope>
    <source>
        <strain evidence="3 4">HT111-2</strain>
    </source>
</reference>
<name>A0A437SSN7_9LACO</name>
<dbReference type="CDD" id="cd07762">
    <property type="entry name" value="CYTH-like_Pase_1"/>
    <property type="match status" value="1"/>
</dbReference>
<feature type="domain" description="CYTH" evidence="2">
    <location>
        <begin position="4"/>
        <end position="206"/>
    </location>
</feature>
<dbReference type="InterPro" id="IPR033469">
    <property type="entry name" value="CYTH-like_dom_sf"/>
</dbReference>
<dbReference type="Gene3D" id="2.40.320.10">
    <property type="entry name" value="Hypothetical Protein Pfu-838710-001"/>
    <property type="match status" value="1"/>
</dbReference>
<proteinExistence type="predicted"/>
<dbReference type="RefSeq" id="WP_103662604.1">
    <property type="nucleotide sequence ID" value="NZ_ML136912.1"/>
</dbReference>
<dbReference type="AlphaFoldDB" id="A0A437SSN7"/>
<keyword evidence="4" id="KW-1185">Reference proteome</keyword>
<gene>
    <name evidence="3" type="ORF">EJK17_10555</name>
</gene>
<sequence>MSKNREIEAKTLLTKEVYQKLCHAFPLKADFKQENYYFDSPNFFLKQHQIGLRIRLFEDHAEQTMKVPDPCPVQKKFHEVIEINDDLSLTHAKELLSQAENGHQFTFAGNVGQYLQEHFPEEISQLKLFTWSKTRRILASGPQNCELTLDATSYPDGYQDYELEIENTDPTLIKKVQLELEEAYSFTQNSKNTNQNKIGRATAHRK</sequence>
<dbReference type="PROSITE" id="PS51707">
    <property type="entry name" value="CYTH"/>
    <property type="match status" value="1"/>
</dbReference>
<feature type="region of interest" description="Disordered" evidence="1">
    <location>
        <begin position="187"/>
        <end position="206"/>
    </location>
</feature>
<accession>A0A437SSN7</accession>
<protein>
    <submittedName>
        <fullName evidence="3">CYTH domain-containing protein</fullName>
    </submittedName>
</protein>
<evidence type="ECO:0000313" key="3">
    <source>
        <dbReference type="EMBL" id="RVU69905.1"/>
    </source>
</evidence>
<dbReference type="Proteomes" id="UP000288291">
    <property type="component" value="Unassembled WGS sequence"/>
</dbReference>
<organism evidence="3 4">
    <name type="scientific">Lactobacillus xujianguonis</name>
    <dbReference type="NCBI Taxonomy" id="2495899"/>
    <lineage>
        <taxon>Bacteria</taxon>
        <taxon>Bacillati</taxon>
        <taxon>Bacillota</taxon>
        <taxon>Bacilli</taxon>
        <taxon>Lactobacillales</taxon>
        <taxon>Lactobacillaceae</taxon>
        <taxon>Lactobacillus</taxon>
    </lineage>
</organism>
<evidence type="ECO:0000256" key="1">
    <source>
        <dbReference type="SAM" id="MobiDB-lite"/>
    </source>
</evidence>
<dbReference type="EMBL" id="RXIA01000044">
    <property type="protein sequence ID" value="RVU69905.1"/>
    <property type="molecule type" value="Genomic_DNA"/>
</dbReference>
<dbReference type="SUPFAM" id="SSF55154">
    <property type="entry name" value="CYTH-like phosphatases"/>
    <property type="match status" value="1"/>
</dbReference>
<evidence type="ECO:0000259" key="2">
    <source>
        <dbReference type="PROSITE" id="PS51707"/>
    </source>
</evidence>
<dbReference type="InterPro" id="IPR009195">
    <property type="entry name" value="Uncharacterised_YjbK"/>
</dbReference>
<comment type="caution">
    <text evidence="3">The sequence shown here is derived from an EMBL/GenBank/DDBJ whole genome shotgun (WGS) entry which is preliminary data.</text>
</comment>
<dbReference type="Pfam" id="PF01928">
    <property type="entry name" value="CYTH"/>
    <property type="match status" value="1"/>
</dbReference>
<feature type="compositionally biased region" description="Polar residues" evidence="1">
    <location>
        <begin position="187"/>
        <end position="197"/>
    </location>
</feature>
<dbReference type="InterPro" id="IPR023577">
    <property type="entry name" value="CYTH_domain"/>
</dbReference>